<dbReference type="PANTHER" id="PTHR34614:SF2">
    <property type="entry name" value="TRANSPOSASE IS4-LIKE DOMAIN-CONTAINING PROTEIN"/>
    <property type="match status" value="1"/>
</dbReference>
<accession>A0A7H0XRY2</accession>
<dbReference type="InterPro" id="IPR002559">
    <property type="entry name" value="Transposase_11"/>
</dbReference>
<proteinExistence type="predicted"/>
<dbReference type="GO" id="GO:0006313">
    <property type="term" value="P:DNA transposition"/>
    <property type="evidence" value="ECO:0007669"/>
    <property type="project" value="InterPro"/>
</dbReference>
<reference evidence="2" key="1">
    <citation type="journal article" date="2004" name="Science">
        <title>Reverse methanogenesis: testing the hypothesis with environmental genomics.</title>
        <authorList>
            <person name="Hallam S.J."/>
            <person name="Putnam N."/>
            <person name="Preston C.M."/>
            <person name="Detter J.C."/>
            <person name="Rokhsar D."/>
            <person name="Richardson P.M."/>
            <person name="DeLong E.F."/>
        </authorList>
    </citation>
    <scope>NUCLEOTIDE SEQUENCE</scope>
</reference>
<gene>
    <name evidence="2" type="ORF">GZ17G11_21</name>
</gene>
<evidence type="ECO:0000313" key="2">
    <source>
        <dbReference type="EMBL" id="QNR61590.1"/>
    </source>
</evidence>
<dbReference type="EMBL" id="AY714824">
    <property type="protein sequence ID" value="QNR61590.1"/>
    <property type="molecule type" value="Genomic_DNA"/>
</dbReference>
<feature type="domain" description="Transposase IS4-like" evidence="1">
    <location>
        <begin position="174"/>
        <end position="470"/>
    </location>
</feature>
<dbReference type="GO" id="GO:0004803">
    <property type="term" value="F:transposase activity"/>
    <property type="evidence" value="ECO:0007669"/>
    <property type="project" value="InterPro"/>
</dbReference>
<dbReference type="NCBIfam" id="NF033559">
    <property type="entry name" value="transpos_IS1634"/>
    <property type="match status" value="1"/>
</dbReference>
<dbReference type="Pfam" id="PF01609">
    <property type="entry name" value="DDE_Tnp_1"/>
    <property type="match status" value="1"/>
</dbReference>
<dbReference type="InterPro" id="IPR047654">
    <property type="entry name" value="IS1634_transpos"/>
</dbReference>
<protein>
    <recommendedName>
        <fullName evidence="1">Transposase IS4-like domain-containing protein</fullName>
    </recommendedName>
</protein>
<organism evidence="2">
    <name type="scientific">Uncultured archaeon GZfos26G2</name>
    <dbReference type="NCBI Taxonomy" id="3386331"/>
    <lineage>
        <taxon>Archaea</taxon>
        <taxon>Methanobacteriati</taxon>
        <taxon>Methanobacteriota</taxon>
        <taxon>Stenosarchaea group</taxon>
        <taxon>Methanomicrobia</taxon>
        <taxon>Candidatus Methanophagales</taxon>
        <taxon>Candidatus Methanophagaceae</taxon>
        <taxon>Candidatus Methanophaga</taxon>
    </lineage>
</organism>
<evidence type="ECO:0000259" key="1">
    <source>
        <dbReference type="Pfam" id="PF01609"/>
    </source>
</evidence>
<sequence length="533" mass="60508">MAKTRIRRGSRVYVYERENYRDSTGKVKHRNTRYLGIEVTINGEKQIIPPKKRFKEFEITKSVRYGDIAVLYDLFKQYGLIELLNGLIPRRGLPLGEVFASLAINHIIDRETLNQFSKWYRDTALEEFTGITPDKLNSSNLGAVMKTCSKIGPEGIIDVCIELFNRIKHLETESSTLIYDITSTYFYSTKLPKARRGYSRDDNSLPQINIGLVATKNKGLPVLFRTYEGNITDVRTVEQLIADVKRVNFSIDAIVMDRGMASKNNLLKLNGDNLKIIAGIPLTSNEAKKLVARDISEENELMRPSGLIYYEDVTTSLFGIPGRAIICFNHSDLEIERTTRLKKIGTAEIKVAEILSSQTGNETLESLENEIRAAILGVSDYFAINNDGNKLTVNPHAENRKKARFRDGKCLIFTTNFEKSASELISTYFGKDVIEKIFDCFKNWLDLQPVRHFEEGNIDVYIFICYLAYLALALYKHHLGVTGWAGVEDSLDELGRIRKTTLDFGGESREKISVLTKEQKEIVEKLGFADALF</sequence>
<dbReference type="GO" id="GO:0003677">
    <property type="term" value="F:DNA binding"/>
    <property type="evidence" value="ECO:0007669"/>
    <property type="project" value="InterPro"/>
</dbReference>
<name>A0A7H0XRY2_UNCAG</name>
<dbReference type="AlphaFoldDB" id="A0A7H0XRY2"/>
<dbReference type="PANTHER" id="PTHR34614">
    <property type="match status" value="1"/>
</dbReference>